<keyword evidence="2" id="KW-0862">Zinc</keyword>
<dbReference type="GO" id="GO:0003677">
    <property type="term" value="F:DNA binding"/>
    <property type="evidence" value="ECO:0007669"/>
    <property type="project" value="UniProtKB-KW"/>
</dbReference>
<dbReference type="OrthoDB" id="4118238at2759"/>
<dbReference type="SMART" id="SM00066">
    <property type="entry name" value="GAL4"/>
    <property type="match status" value="1"/>
</dbReference>
<evidence type="ECO:0000256" key="3">
    <source>
        <dbReference type="ARBA" id="ARBA00023015"/>
    </source>
</evidence>
<dbReference type="GeneID" id="27352668"/>
<dbReference type="RefSeq" id="XP_016268162.1">
    <property type="nucleotide sequence ID" value="XM_016401109.1"/>
</dbReference>
<evidence type="ECO:0000313" key="8">
    <source>
        <dbReference type="EMBL" id="KIW47946.1"/>
    </source>
</evidence>
<keyword evidence="6" id="KW-0539">Nucleus</keyword>
<dbReference type="STRING" id="215243.A0A0D2B6T7"/>
<keyword evidence="9" id="KW-1185">Reference proteome</keyword>
<dbReference type="HOGENOM" id="CLU_011409_3_0_1"/>
<dbReference type="PROSITE" id="PS50048">
    <property type="entry name" value="ZN2_CY6_FUNGAL_2"/>
    <property type="match status" value="1"/>
</dbReference>
<dbReference type="VEuPathDB" id="FungiDB:PV06_00594"/>
<dbReference type="GO" id="GO:0008270">
    <property type="term" value="F:zinc ion binding"/>
    <property type="evidence" value="ECO:0007669"/>
    <property type="project" value="InterPro"/>
</dbReference>
<feature type="domain" description="Zn(2)-C6 fungal-type" evidence="7">
    <location>
        <begin position="10"/>
        <end position="38"/>
    </location>
</feature>
<gene>
    <name evidence="8" type="ORF">PV06_00594</name>
</gene>
<dbReference type="InterPro" id="IPR021858">
    <property type="entry name" value="Fun_TF"/>
</dbReference>
<dbReference type="Proteomes" id="UP000053342">
    <property type="component" value="Unassembled WGS sequence"/>
</dbReference>
<dbReference type="GO" id="GO:0000981">
    <property type="term" value="F:DNA-binding transcription factor activity, RNA polymerase II-specific"/>
    <property type="evidence" value="ECO:0007669"/>
    <property type="project" value="InterPro"/>
</dbReference>
<keyword evidence="3" id="KW-0805">Transcription regulation</keyword>
<dbReference type="Pfam" id="PF00172">
    <property type="entry name" value="Zn_clus"/>
    <property type="match status" value="1"/>
</dbReference>
<dbReference type="Gene3D" id="4.10.240.10">
    <property type="entry name" value="Zn(2)-C6 fungal-type DNA-binding domain"/>
    <property type="match status" value="1"/>
</dbReference>
<dbReference type="Pfam" id="PF11951">
    <property type="entry name" value="Fungal_trans_2"/>
    <property type="match status" value="1"/>
</dbReference>
<keyword evidence="5" id="KW-0804">Transcription</keyword>
<evidence type="ECO:0000313" key="9">
    <source>
        <dbReference type="Proteomes" id="UP000053342"/>
    </source>
</evidence>
<dbReference type="PANTHER" id="PTHR36206:SF16">
    <property type="entry name" value="TRANSCRIPTION FACTOR DOMAIN-CONTAINING PROTEIN-RELATED"/>
    <property type="match status" value="1"/>
</dbReference>
<dbReference type="PANTHER" id="PTHR36206">
    <property type="entry name" value="ASPERCRYPTIN BIOSYNTHESIS CLUSTER-SPECIFIC TRANSCRIPTION REGULATOR ATNN-RELATED"/>
    <property type="match status" value="1"/>
</dbReference>
<name>A0A0D2B6T7_9EURO</name>
<dbReference type="AlphaFoldDB" id="A0A0D2B6T7"/>
<dbReference type="CDD" id="cd00067">
    <property type="entry name" value="GAL4"/>
    <property type="match status" value="1"/>
</dbReference>
<dbReference type="InterPro" id="IPR052360">
    <property type="entry name" value="Transcr_Regulatory_Proteins"/>
</dbReference>
<keyword evidence="4" id="KW-0238">DNA-binding</keyword>
<reference evidence="8 9" key="1">
    <citation type="submission" date="2015-01" db="EMBL/GenBank/DDBJ databases">
        <title>The Genome Sequence of Exophiala oligosperma CBS72588.</title>
        <authorList>
            <consortium name="The Broad Institute Genomics Platform"/>
            <person name="Cuomo C."/>
            <person name="de Hoog S."/>
            <person name="Gorbushina A."/>
            <person name="Stielow B."/>
            <person name="Teixiera M."/>
            <person name="Abouelleil A."/>
            <person name="Chapman S.B."/>
            <person name="Priest M."/>
            <person name="Young S.K."/>
            <person name="Wortman J."/>
            <person name="Nusbaum C."/>
            <person name="Birren B."/>
        </authorList>
    </citation>
    <scope>NUCLEOTIDE SEQUENCE [LARGE SCALE GENOMIC DNA]</scope>
    <source>
        <strain evidence="8 9">CBS 72588</strain>
    </source>
</reference>
<dbReference type="SUPFAM" id="SSF57701">
    <property type="entry name" value="Zn2/Cys6 DNA-binding domain"/>
    <property type="match status" value="1"/>
</dbReference>
<sequence length="560" mass="63504">MTKAKRSKLGCRTCKIRRVKCDEGRPACQTCLSTGRICDGYGIWGGGGNTYGQRMKNAEGQRGPCLVQRHPLIKTTLSATGLTTDESLHFDWFTHRSRPKLPGAFRTELWEQVMIQASVTEPAVLHAVLALSSSHRSDVVKHVCSGPTPGNELERFTLLQYSKAIKHLYPRLQRRDHETSIMALVACALFIHMENMLGRYDSSLIHLTHGLNILKSMYNPSGTLANSDCISLKSWTDCTNDWIIQTFLALDIQARILRNDYHDLLWSPINILTRQKTFHSPETARQELDMLLISTLLLTQQLRETKRAPSSNDLQQRIDILTRLNSWLKMVDETRSQSIAPVSSKDDFAYQLLCLYHTVTMIMTDVSIYADPECRYDHHTSTFISVLRQGISLFKKAPTHSTSHEPQGSTDSRSICDLGWIMPLYFTATKCRHHRIRLQAIRMLEMSLHKEGIWDSAMAASIAREAMQTEEGQFLADVKLMDDFNSLIAPREEDLYHPLVPPSLRLRDLKIYLGHVGGQTLLRYRKGQKSHLKVYDPSTRIFTNASSLSNHGALLQSVGV</sequence>
<protein>
    <recommendedName>
        <fullName evidence="7">Zn(2)-C6 fungal-type domain-containing protein</fullName>
    </recommendedName>
</protein>
<evidence type="ECO:0000256" key="5">
    <source>
        <dbReference type="ARBA" id="ARBA00023163"/>
    </source>
</evidence>
<dbReference type="InterPro" id="IPR001138">
    <property type="entry name" value="Zn2Cys6_DnaBD"/>
</dbReference>
<accession>A0A0D2B6T7</accession>
<evidence type="ECO:0000256" key="4">
    <source>
        <dbReference type="ARBA" id="ARBA00023125"/>
    </source>
</evidence>
<evidence type="ECO:0000259" key="7">
    <source>
        <dbReference type="PROSITE" id="PS50048"/>
    </source>
</evidence>
<dbReference type="PROSITE" id="PS00463">
    <property type="entry name" value="ZN2_CY6_FUNGAL_1"/>
    <property type="match status" value="1"/>
</dbReference>
<keyword evidence="1" id="KW-0479">Metal-binding</keyword>
<evidence type="ECO:0000256" key="2">
    <source>
        <dbReference type="ARBA" id="ARBA00022833"/>
    </source>
</evidence>
<organism evidence="8 9">
    <name type="scientific">Exophiala oligosperma</name>
    <dbReference type="NCBI Taxonomy" id="215243"/>
    <lineage>
        <taxon>Eukaryota</taxon>
        <taxon>Fungi</taxon>
        <taxon>Dikarya</taxon>
        <taxon>Ascomycota</taxon>
        <taxon>Pezizomycotina</taxon>
        <taxon>Eurotiomycetes</taxon>
        <taxon>Chaetothyriomycetidae</taxon>
        <taxon>Chaetothyriales</taxon>
        <taxon>Herpotrichiellaceae</taxon>
        <taxon>Exophiala</taxon>
    </lineage>
</organism>
<dbReference type="EMBL" id="KN847332">
    <property type="protein sequence ID" value="KIW47946.1"/>
    <property type="molecule type" value="Genomic_DNA"/>
</dbReference>
<evidence type="ECO:0000256" key="1">
    <source>
        <dbReference type="ARBA" id="ARBA00022723"/>
    </source>
</evidence>
<evidence type="ECO:0000256" key="6">
    <source>
        <dbReference type="ARBA" id="ARBA00023242"/>
    </source>
</evidence>
<proteinExistence type="predicted"/>
<dbReference type="InterPro" id="IPR036864">
    <property type="entry name" value="Zn2-C6_fun-type_DNA-bd_sf"/>
</dbReference>